<dbReference type="InterPro" id="IPR036390">
    <property type="entry name" value="WH_DNA-bd_sf"/>
</dbReference>
<sequence length="145" mass="15549">MSVSRVAERANVVQSARSTSISKLEHELGVQLFDRSRQRIKLSAAGQEFRDRAAEVLRAAQVAKDSVIELSVSISGTVGLGALLSFGPLDYVTALGDFAQENPRVRLRSHLSTTGSWASPRASACAASSTMRFTPSGSRHPFSTN</sequence>
<name>A0ABT3SCE3_9MYCO</name>
<feature type="domain" description="HTH lysR-type" evidence="1">
    <location>
        <begin position="1"/>
        <end position="43"/>
    </location>
</feature>
<dbReference type="InterPro" id="IPR000847">
    <property type="entry name" value="LysR_HTH_N"/>
</dbReference>
<evidence type="ECO:0000313" key="2">
    <source>
        <dbReference type="EMBL" id="MCX2937187.1"/>
    </source>
</evidence>
<protein>
    <submittedName>
        <fullName evidence="2">LysR family transcriptional regulator</fullName>
    </submittedName>
</protein>
<dbReference type="Pfam" id="PF00126">
    <property type="entry name" value="HTH_1"/>
    <property type="match status" value="1"/>
</dbReference>
<proteinExistence type="predicted"/>
<evidence type="ECO:0000313" key="3">
    <source>
        <dbReference type="Proteomes" id="UP001300745"/>
    </source>
</evidence>
<reference evidence="2 3" key="1">
    <citation type="submission" date="2022-11" db="EMBL/GenBank/DDBJ databases">
        <title>Mycobacterium sp. nov.</title>
        <authorList>
            <person name="Papic B."/>
            <person name="Spicic S."/>
            <person name="Duvnjak S."/>
        </authorList>
    </citation>
    <scope>NUCLEOTIDE SEQUENCE [LARGE SCALE GENOMIC DNA]</scope>
    <source>
        <strain evidence="2 3">CVI_P4</strain>
    </source>
</reference>
<keyword evidence="3" id="KW-1185">Reference proteome</keyword>
<dbReference type="InterPro" id="IPR050950">
    <property type="entry name" value="HTH-type_LysR_regulators"/>
</dbReference>
<dbReference type="InterPro" id="IPR036388">
    <property type="entry name" value="WH-like_DNA-bd_sf"/>
</dbReference>
<dbReference type="SUPFAM" id="SSF46785">
    <property type="entry name" value="Winged helix' DNA-binding domain"/>
    <property type="match status" value="1"/>
</dbReference>
<gene>
    <name evidence="2" type="ORF">ORI27_10770</name>
</gene>
<accession>A0ABT3SCE3</accession>
<dbReference type="PRINTS" id="PR00039">
    <property type="entry name" value="HTHLYSR"/>
</dbReference>
<dbReference type="PANTHER" id="PTHR30419">
    <property type="entry name" value="HTH-TYPE TRANSCRIPTIONAL REGULATOR YBHD"/>
    <property type="match status" value="1"/>
</dbReference>
<dbReference type="RefSeq" id="WP_265996814.1">
    <property type="nucleotide sequence ID" value="NZ_JAPJDN010000007.1"/>
</dbReference>
<dbReference type="PROSITE" id="PS50931">
    <property type="entry name" value="HTH_LYSR"/>
    <property type="match status" value="1"/>
</dbReference>
<dbReference type="Gene3D" id="1.10.10.10">
    <property type="entry name" value="Winged helix-like DNA-binding domain superfamily/Winged helix DNA-binding domain"/>
    <property type="match status" value="1"/>
</dbReference>
<evidence type="ECO:0000259" key="1">
    <source>
        <dbReference type="PROSITE" id="PS50931"/>
    </source>
</evidence>
<comment type="caution">
    <text evidence="2">The sequence shown here is derived from an EMBL/GenBank/DDBJ whole genome shotgun (WGS) entry which is preliminary data.</text>
</comment>
<organism evidence="2 3">
    <name type="scientific">Mycobacterium pinniadriaticum</name>
    <dbReference type="NCBI Taxonomy" id="2994102"/>
    <lineage>
        <taxon>Bacteria</taxon>
        <taxon>Bacillati</taxon>
        <taxon>Actinomycetota</taxon>
        <taxon>Actinomycetes</taxon>
        <taxon>Mycobacteriales</taxon>
        <taxon>Mycobacteriaceae</taxon>
        <taxon>Mycobacterium</taxon>
    </lineage>
</organism>
<dbReference type="Proteomes" id="UP001300745">
    <property type="component" value="Unassembled WGS sequence"/>
</dbReference>
<dbReference type="EMBL" id="JAPJDO010000007">
    <property type="protein sequence ID" value="MCX2937187.1"/>
    <property type="molecule type" value="Genomic_DNA"/>
</dbReference>